<protein>
    <submittedName>
        <fullName evidence="2">Uncharacterized protein</fullName>
    </submittedName>
</protein>
<dbReference type="AlphaFoldDB" id="A0A2W2ESN2"/>
<accession>A0A2W2ESN2</accession>
<keyword evidence="3" id="KW-1185">Reference proteome</keyword>
<name>A0A2W2ESN2_9ACTN</name>
<feature type="region of interest" description="Disordered" evidence="1">
    <location>
        <begin position="14"/>
        <end position="71"/>
    </location>
</feature>
<evidence type="ECO:0000313" key="2">
    <source>
        <dbReference type="EMBL" id="PZG19789.1"/>
    </source>
</evidence>
<evidence type="ECO:0000313" key="3">
    <source>
        <dbReference type="Proteomes" id="UP000249304"/>
    </source>
</evidence>
<reference evidence="2 3" key="1">
    <citation type="submission" date="2018-01" db="EMBL/GenBank/DDBJ databases">
        <title>Draft genome sequence of Nonomuraea sp. KC333.</title>
        <authorList>
            <person name="Sahin N."/>
            <person name="Saygin H."/>
            <person name="Ay H."/>
        </authorList>
    </citation>
    <scope>NUCLEOTIDE SEQUENCE [LARGE SCALE GENOMIC DNA]</scope>
    <source>
        <strain evidence="2 3">KC333</strain>
    </source>
</reference>
<gene>
    <name evidence="2" type="ORF">C1J01_11310</name>
</gene>
<comment type="caution">
    <text evidence="2">The sequence shown here is derived from an EMBL/GenBank/DDBJ whole genome shotgun (WGS) entry which is preliminary data.</text>
</comment>
<dbReference type="Proteomes" id="UP000249304">
    <property type="component" value="Unassembled WGS sequence"/>
</dbReference>
<organism evidence="2 3">
    <name type="scientific">Nonomuraea aridisoli</name>
    <dbReference type="NCBI Taxonomy" id="2070368"/>
    <lineage>
        <taxon>Bacteria</taxon>
        <taxon>Bacillati</taxon>
        <taxon>Actinomycetota</taxon>
        <taxon>Actinomycetes</taxon>
        <taxon>Streptosporangiales</taxon>
        <taxon>Streptosporangiaceae</taxon>
        <taxon>Nonomuraea</taxon>
    </lineage>
</organism>
<dbReference type="EMBL" id="POUD01000034">
    <property type="protein sequence ID" value="PZG19789.1"/>
    <property type="molecule type" value="Genomic_DNA"/>
</dbReference>
<sequence length="71" mass="7153">MADGLPVVAVTQCRASGSDAGSPRRRPYSSRTSAAKASPSGTRERAASAGSPVGCSVSRPSSTRLACQEEA</sequence>
<proteinExistence type="predicted"/>
<evidence type="ECO:0000256" key="1">
    <source>
        <dbReference type="SAM" id="MobiDB-lite"/>
    </source>
</evidence>